<sequence length="383" mass="45339">MGENICFIIGNGFNHLIKEICRNKVEYYKDNKIPHHLDRKLGEERPIGIKIRKVDNKKELNNFLINFEKLINLWDEPERPFSDLVYNLNLLLKDHNLTTEQIIGIINKTSEFIENKLSNESSVKNFHVKDLSLKINSILIYDALKNCSDRFQDYENNGNYTILRELFRDEKGYFGKCFDELIKNENIHIYSTNYDGIIHSILSYYVETKSTLNYFGADGFINGDFQTWVLQRNRNLLLLLHGSYRFMLNEESNINKPTTYGYDLSEKNHPIMVYNDPCLKMDVIRNYYVLNYYFEIFKESLQNCSKLIIFGNSLKSDPHIVKAISNNFDKEKELIIVDYDEDCCKSVENILKEHCQFKIKFEQTKEIHTTEELLNLFEELIKN</sequence>
<comment type="caution">
    <text evidence="1">The sequence shown here is derived from an EMBL/GenBank/DDBJ whole genome shotgun (WGS) entry which is preliminary data.</text>
</comment>
<dbReference type="AlphaFoldDB" id="A0A8T3W006"/>
<gene>
    <name evidence="1" type="ORF">H0S71_06505</name>
</gene>
<proteinExistence type="predicted"/>
<evidence type="ECO:0000313" key="2">
    <source>
        <dbReference type="Proteomes" id="UP000714405"/>
    </source>
</evidence>
<dbReference type="EMBL" id="JACCQJ010000002">
    <property type="protein sequence ID" value="MBG0769531.1"/>
    <property type="molecule type" value="Genomic_DNA"/>
</dbReference>
<protein>
    <recommendedName>
        <fullName evidence="3">SIR2-like domain-containing protein</fullName>
    </recommendedName>
</protein>
<evidence type="ECO:0000313" key="1">
    <source>
        <dbReference type="EMBL" id="MBG0769531.1"/>
    </source>
</evidence>
<dbReference type="RefSeq" id="WP_278492185.1">
    <property type="nucleotide sequence ID" value="NZ_JACCQJ010000002.1"/>
</dbReference>
<dbReference type="Proteomes" id="UP000714405">
    <property type="component" value="Unassembled WGS sequence"/>
</dbReference>
<name>A0A8T3W006_METMI</name>
<reference evidence="1" key="1">
    <citation type="submission" date="2020-07" db="EMBL/GenBank/DDBJ databases">
        <title>Severe corrosion of carbon steel in oil field produced water can be linked to methanogenic archaea containing a special type of NiFe hydrogenase.</title>
        <authorList>
            <person name="Lahme S."/>
            <person name="Mand J."/>
            <person name="Longwell J."/>
            <person name="Smith R."/>
            <person name="Enning D."/>
        </authorList>
    </citation>
    <scope>NUCLEOTIDE SEQUENCE</scope>
    <source>
        <strain evidence="1">MIC098Bin5</strain>
    </source>
</reference>
<accession>A0A8T3W006</accession>
<evidence type="ECO:0008006" key="3">
    <source>
        <dbReference type="Google" id="ProtNLM"/>
    </source>
</evidence>
<organism evidence="1 2">
    <name type="scientific">Methanococcus maripaludis</name>
    <name type="common">Methanococcus deltae</name>
    <dbReference type="NCBI Taxonomy" id="39152"/>
    <lineage>
        <taxon>Archaea</taxon>
        <taxon>Methanobacteriati</taxon>
        <taxon>Methanobacteriota</taxon>
        <taxon>Methanomada group</taxon>
        <taxon>Methanococci</taxon>
        <taxon>Methanococcales</taxon>
        <taxon>Methanococcaceae</taxon>
        <taxon>Methanococcus</taxon>
    </lineage>
</organism>